<sequence length="122" mass="13055">MSEEMPPELAYGSHDDDLPVRGGRRQRVLRVVVLIALAALVLPLVLSLYAVAMSAAERACRVTVVRFDDHATGSRVALEFFGPGGPGWLCYAERESGGDRLLANLGLIPGAPRTILPGEQST</sequence>
<name>A0A4V0YH43_9MICO</name>
<evidence type="ECO:0000256" key="1">
    <source>
        <dbReference type="SAM" id="Phobius"/>
    </source>
</evidence>
<proteinExistence type="predicted"/>
<dbReference type="KEGG" id="agf:ET445_08725"/>
<keyword evidence="1" id="KW-0472">Membrane</keyword>
<dbReference type="EMBL" id="CP035491">
    <property type="protein sequence ID" value="QAY73411.1"/>
    <property type="molecule type" value="Genomic_DNA"/>
</dbReference>
<accession>A0A4V0YH43</accession>
<dbReference type="AlphaFoldDB" id="A0A4V0YH43"/>
<keyword evidence="3" id="KW-1185">Reference proteome</keyword>
<gene>
    <name evidence="2" type="ORF">ET445_08725</name>
</gene>
<dbReference type="RefSeq" id="WP_129190633.1">
    <property type="nucleotide sequence ID" value="NZ_CP035491.1"/>
</dbReference>
<feature type="transmembrane region" description="Helical" evidence="1">
    <location>
        <begin position="31"/>
        <end position="52"/>
    </location>
</feature>
<reference evidence="2 3" key="1">
    <citation type="submission" date="2019-01" db="EMBL/GenBank/DDBJ databases">
        <title>Genome sequencing of strain FW100M-8.</title>
        <authorList>
            <person name="Heo J."/>
            <person name="Kim S.-J."/>
            <person name="Kim J.-S."/>
            <person name="Hong S.-B."/>
            <person name="Kwon S.-W."/>
        </authorList>
    </citation>
    <scope>NUCLEOTIDE SEQUENCE [LARGE SCALE GENOMIC DNA]</scope>
    <source>
        <strain evidence="2 3">FW100M-8</strain>
    </source>
</reference>
<organism evidence="2 3">
    <name type="scientific">Agromyces protaetiae</name>
    <dbReference type="NCBI Taxonomy" id="2509455"/>
    <lineage>
        <taxon>Bacteria</taxon>
        <taxon>Bacillati</taxon>
        <taxon>Actinomycetota</taxon>
        <taxon>Actinomycetes</taxon>
        <taxon>Micrococcales</taxon>
        <taxon>Microbacteriaceae</taxon>
        <taxon>Agromyces</taxon>
    </lineage>
</organism>
<protein>
    <submittedName>
        <fullName evidence="2">Uncharacterized protein</fullName>
    </submittedName>
</protein>
<evidence type="ECO:0000313" key="2">
    <source>
        <dbReference type="EMBL" id="QAY73411.1"/>
    </source>
</evidence>
<dbReference type="Proteomes" id="UP000291259">
    <property type="component" value="Chromosome"/>
</dbReference>
<keyword evidence="1" id="KW-1133">Transmembrane helix</keyword>
<dbReference type="OrthoDB" id="5122659at2"/>
<keyword evidence="1" id="KW-0812">Transmembrane</keyword>
<evidence type="ECO:0000313" key="3">
    <source>
        <dbReference type="Proteomes" id="UP000291259"/>
    </source>
</evidence>